<reference evidence="13 14" key="1">
    <citation type="submission" date="2020-08" db="EMBL/GenBank/DDBJ databases">
        <title>Functional genomics of gut bacteria from endangered species of beetles.</title>
        <authorList>
            <person name="Carlos-Shanley C."/>
        </authorList>
    </citation>
    <scope>NUCLEOTIDE SEQUENCE [LARGE SCALE GENOMIC DNA]</scope>
    <source>
        <strain evidence="13 14">S00224</strain>
    </source>
</reference>
<keyword evidence="4 13" id="KW-0645">Protease</keyword>
<dbReference type="InterPro" id="IPR001478">
    <property type="entry name" value="PDZ"/>
</dbReference>
<accession>A0A7W7NSG8</accession>
<evidence type="ECO:0000259" key="12">
    <source>
        <dbReference type="PROSITE" id="PS50106"/>
    </source>
</evidence>
<dbReference type="NCBIfam" id="TIGR00054">
    <property type="entry name" value="RIP metalloprotease RseP"/>
    <property type="match status" value="1"/>
</dbReference>
<keyword evidence="9 11" id="KW-0482">Metalloprotease</keyword>
<keyword evidence="11" id="KW-0479">Metal-binding</keyword>
<evidence type="ECO:0000256" key="4">
    <source>
        <dbReference type="ARBA" id="ARBA00022670"/>
    </source>
</evidence>
<feature type="transmembrane region" description="Helical" evidence="11">
    <location>
        <begin position="342"/>
        <end position="360"/>
    </location>
</feature>
<dbReference type="PANTHER" id="PTHR42837">
    <property type="entry name" value="REGULATOR OF SIGMA-E PROTEASE RSEP"/>
    <property type="match status" value="1"/>
</dbReference>
<feature type="domain" description="PDZ" evidence="12">
    <location>
        <begin position="143"/>
        <end position="186"/>
    </location>
</feature>
<dbReference type="EMBL" id="JACHLN010000002">
    <property type="protein sequence ID" value="MBB4838786.1"/>
    <property type="molecule type" value="Genomic_DNA"/>
</dbReference>
<dbReference type="CDD" id="cd06163">
    <property type="entry name" value="S2P-M50_PDZ_RseP-like"/>
    <property type="match status" value="1"/>
</dbReference>
<dbReference type="RefSeq" id="WP_184165853.1">
    <property type="nucleotide sequence ID" value="NZ_JACHLN010000002.1"/>
</dbReference>
<dbReference type="Gene3D" id="2.30.42.10">
    <property type="match status" value="1"/>
</dbReference>
<evidence type="ECO:0000256" key="3">
    <source>
        <dbReference type="ARBA" id="ARBA00007931"/>
    </source>
</evidence>
<comment type="similarity">
    <text evidence="3 11">Belongs to the peptidase M50B family.</text>
</comment>
<name>A0A7W7NSG8_9SPHN</name>
<organism evidence="13 14">
    <name type="scientific">Sphingomonas kyeonggiensis</name>
    <dbReference type="NCBI Taxonomy" id="1268553"/>
    <lineage>
        <taxon>Bacteria</taxon>
        <taxon>Pseudomonadati</taxon>
        <taxon>Pseudomonadota</taxon>
        <taxon>Alphaproteobacteria</taxon>
        <taxon>Sphingomonadales</taxon>
        <taxon>Sphingomonadaceae</taxon>
        <taxon>Sphingomonas</taxon>
    </lineage>
</organism>
<keyword evidence="6 11" id="KW-0378">Hydrolase</keyword>
<comment type="cofactor">
    <cofactor evidence="1 11">
        <name>Zn(2+)</name>
        <dbReference type="ChEBI" id="CHEBI:29105"/>
    </cofactor>
</comment>
<dbReference type="GO" id="GO:0004222">
    <property type="term" value="F:metalloendopeptidase activity"/>
    <property type="evidence" value="ECO:0007669"/>
    <property type="project" value="InterPro"/>
</dbReference>
<dbReference type="InterPro" id="IPR008915">
    <property type="entry name" value="Peptidase_M50"/>
</dbReference>
<evidence type="ECO:0000256" key="11">
    <source>
        <dbReference type="RuleBase" id="RU362031"/>
    </source>
</evidence>
<evidence type="ECO:0000256" key="7">
    <source>
        <dbReference type="ARBA" id="ARBA00022833"/>
    </source>
</evidence>
<sequence length="377" mass="40584">MIQSPGILVTILAFALVLGPLVFLHELGHYLAGRWFGVKADEFSIGFGREIAGFTDKRGTRWKFGWLPLGGYVRFAGDMNPASQPSPEWLSLPPRERAQTFQAKPLWQRAIIVAAGPIMNFLVAIAILGAFAVAYGKVVTPPVIGSIAPKSAAESAGLKPGDRILSLNGRQVEDFVDIGVFAMIRSGEAVNIEYQRGGQTAQASATIGSLTEKDRFGNITHRGVLGIGRVASEIRPVALWEAPGEGIRQTVGIVKTTIEGLQRIILGRIPVSELGGPLKIAKVSGEFLAMGPVQLVYLIALISINLGFINLLPVPVLDGGHLLFYAVEAVRRRPVEPQVMEWAYRGGLVAILALMLFVTFNDLGTFGVWRNLAGLIG</sequence>
<evidence type="ECO:0000256" key="1">
    <source>
        <dbReference type="ARBA" id="ARBA00001947"/>
    </source>
</evidence>
<dbReference type="InterPro" id="IPR041489">
    <property type="entry name" value="PDZ_6"/>
</dbReference>
<dbReference type="InterPro" id="IPR036034">
    <property type="entry name" value="PDZ_sf"/>
</dbReference>
<evidence type="ECO:0000313" key="14">
    <source>
        <dbReference type="Proteomes" id="UP000575241"/>
    </source>
</evidence>
<evidence type="ECO:0000256" key="5">
    <source>
        <dbReference type="ARBA" id="ARBA00022692"/>
    </source>
</evidence>
<feature type="transmembrane region" description="Helical" evidence="11">
    <location>
        <begin position="110"/>
        <end position="135"/>
    </location>
</feature>
<comment type="caution">
    <text evidence="13">The sequence shown here is derived from an EMBL/GenBank/DDBJ whole genome shotgun (WGS) entry which is preliminary data.</text>
</comment>
<dbReference type="SMART" id="SM00228">
    <property type="entry name" value="PDZ"/>
    <property type="match status" value="1"/>
</dbReference>
<dbReference type="AlphaFoldDB" id="A0A7W7NSG8"/>
<dbReference type="Proteomes" id="UP000575241">
    <property type="component" value="Unassembled WGS sequence"/>
</dbReference>
<dbReference type="PROSITE" id="PS50106">
    <property type="entry name" value="PDZ"/>
    <property type="match status" value="1"/>
</dbReference>
<evidence type="ECO:0000313" key="13">
    <source>
        <dbReference type="EMBL" id="MBB4838786.1"/>
    </source>
</evidence>
<evidence type="ECO:0000256" key="2">
    <source>
        <dbReference type="ARBA" id="ARBA00004141"/>
    </source>
</evidence>
<proteinExistence type="inferred from homology"/>
<evidence type="ECO:0000256" key="9">
    <source>
        <dbReference type="ARBA" id="ARBA00023049"/>
    </source>
</evidence>
<dbReference type="GO" id="GO:0016020">
    <property type="term" value="C:membrane"/>
    <property type="evidence" value="ECO:0007669"/>
    <property type="project" value="UniProtKB-SubCell"/>
</dbReference>
<feature type="transmembrane region" description="Helical" evidence="11">
    <location>
        <begin position="287"/>
        <end position="309"/>
    </location>
</feature>
<evidence type="ECO:0000256" key="8">
    <source>
        <dbReference type="ARBA" id="ARBA00022989"/>
    </source>
</evidence>
<dbReference type="Pfam" id="PF02163">
    <property type="entry name" value="Peptidase_M50"/>
    <property type="match status" value="1"/>
</dbReference>
<keyword evidence="14" id="KW-1185">Reference proteome</keyword>
<keyword evidence="8 11" id="KW-1133">Transmembrane helix</keyword>
<dbReference type="InterPro" id="IPR004387">
    <property type="entry name" value="Pept_M50_Zn"/>
</dbReference>
<dbReference type="EC" id="3.4.24.-" evidence="11"/>
<dbReference type="GO" id="GO:0006508">
    <property type="term" value="P:proteolysis"/>
    <property type="evidence" value="ECO:0007669"/>
    <property type="project" value="UniProtKB-KW"/>
</dbReference>
<dbReference type="GO" id="GO:0046872">
    <property type="term" value="F:metal ion binding"/>
    <property type="evidence" value="ECO:0007669"/>
    <property type="project" value="UniProtKB-KW"/>
</dbReference>
<keyword evidence="10 11" id="KW-0472">Membrane</keyword>
<keyword evidence="7 11" id="KW-0862">Zinc</keyword>
<evidence type="ECO:0000256" key="6">
    <source>
        <dbReference type="ARBA" id="ARBA00022801"/>
    </source>
</evidence>
<dbReference type="SUPFAM" id="SSF50156">
    <property type="entry name" value="PDZ domain-like"/>
    <property type="match status" value="1"/>
</dbReference>
<dbReference type="Pfam" id="PF17820">
    <property type="entry name" value="PDZ_6"/>
    <property type="match status" value="1"/>
</dbReference>
<comment type="subcellular location">
    <subcellularLocation>
        <location evidence="2">Membrane</location>
        <topology evidence="2">Multi-pass membrane protein</topology>
    </subcellularLocation>
</comment>
<keyword evidence="5 11" id="KW-0812">Transmembrane</keyword>
<dbReference type="PANTHER" id="PTHR42837:SF2">
    <property type="entry name" value="MEMBRANE METALLOPROTEASE ARASP2, CHLOROPLASTIC-RELATED"/>
    <property type="match status" value="1"/>
</dbReference>
<evidence type="ECO:0000256" key="10">
    <source>
        <dbReference type="ARBA" id="ARBA00023136"/>
    </source>
</evidence>
<protein>
    <recommendedName>
        <fullName evidence="11">Zinc metalloprotease</fullName>
        <ecNumber evidence="11">3.4.24.-</ecNumber>
    </recommendedName>
</protein>
<gene>
    <name evidence="13" type="ORF">HNP52_001855</name>
</gene>